<sequence>MKNKEVLKAKGLILIRILITLLFFSSAKDQGVRYYYKNIVISALDLLYWTNLALSIFAIIFLNYWLLLGIVTLLYIGVKGLVMLFSELNIESKPSEQS</sequence>
<reference evidence="2 3" key="1">
    <citation type="submission" date="2021-04" db="EMBL/GenBank/DDBJ databases">
        <authorList>
            <person name="Pira H."/>
            <person name="Risdian C."/>
            <person name="Wink J."/>
        </authorList>
    </citation>
    <scope>NUCLEOTIDE SEQUENCE [LARGE SCALE GENOMIC DNA]</scope>
    <source>
        <strain evidence="2 3">WH53</strain>
    </source>
</reference>
<name>A0ABS5ZKI1_9GAMM</name>
<evidence type="ECO:0000313" key="3">
    <source>
        <dbReference type="Proteomes" id="UP000690515"/>
    </source>
</evidence>
<feature type="transmembrane region" description="Helical" evidence="1">
    <location>
        <begin position="51"/>
        <end position="76"/>
    </location>
</feature>
<evidence type="ECO:0000256" key="1">
    <source>
        <dbReference type="SAM" id="Phobius"/>
    </source>
</evidence>
<protein>
    <submittedName>
        <fullName evidence="2">Uncharacterized protein</fullName>
    </submittedName>
</protein>
<evidence type="ECO:0000313" key="2">
    <source>
        <dbReference type="EMBL" id="MBU2714470.1"/>
    </source>
</evidence>
<gene>
    <name evidence="2" type="ORF">KCG35_25805</name>
</gene>
<dbReference type="Proteomes" id="UP000690515">
    <property type="component" value="Unassembled WGS sequence"/>
</dbReference>
<organism evidence="2 3">
    <name type="scientific">Zooshikella harenae</name>
    <dbReference type="NCBI Taxonomy" id="2827238"/>
    <lineage>
        <taxon>Bacteria</taxon>
        <taxon>Pseudomonadati</taxon>
        <taxon>Pseudomonadota</taxon>
        <taxon>Gammaproteobacteria</taxon>
        <taxon>Oceanospirillales</taxon>
        <taxon>Zooshikellaceae</taxon>
        <taxon>Zooshikella</taxon>
    </lineage>
</organism>
<proteinExistence type="predicted"/>
<accession>A0ABS5ZKI1</accession>
<keyword evidence="1" id="KW-0812">Transmembrane</keyword>
<comment type="caution">
    <text evidence="2">The sequence shown here is derived from an EMBL/GenBank/DDBJ whole genome shotgun (WGS) entry which is preliminary data.</text>
</comment>
<keyword evidence="1" id="KW-0472">Membrane</keyword>
<dbReference type="RefSeq" id="WP_215822753.1">
    <property type="nucleotide sequence ID" value="NZ_JAGSOY010000304.1"/>
</dbReference>
<dbReference type="EMBL" id="JAGSOY010000304">
    <property type="protein sequence ID" value="MBU2714470.1"/>
    <property type="molecule type" value="Genomic_DNA"/>
</dbReference>
<keyword evidence="1" id="KW-1133">Transmembrane helix</keyword>
<keyword evidence="3" id="KW-1185">Reference proteome</keyword>